<evidence type="ECO:0000313" key="2">
    <source>
        <dbReference type="EMBL" id="KAJ1138499.1"/>
    </source>
</evidence>
<name>A0AAV7QHC6_PLEWA</name>
<proteinExistence type="predicted"/>
<accession>A0AAV7QHC6</accession>
<reference evidence="2" key="1">
    <citation type="journal article" date="2022" name="bioRxiv">
        <title>Sequencing and chromosome-scale assembly of the giantPleurodeles waltlgenome.</title>
        <authorList>
            <person name="Brown T."/>
            <person name="Elewa A."/>
            <person name="Iarovenko S."/>
            <person name="Subramanian E."/>
            <person name="Araus A.J."/>
            <person name="Petzold A."/>
            <person name="Susuki M."/>
            <person name="Suzuki K.-i.T."/>
            <person name="Hayashi T."/>
            <person name="Toyoda A."/>
            <person name="Oliveira C."/>
            <person name="Osipova E."/>
            <person name="Leigh N.D."/>
            <person name="Simon A."/>
            <person name="Yun M.H."/>
        </authorList>
    </citation>
    <scope>NUCLEOTIDE SEQUENCE</scope>
    <source>
        <strain evidence="2">20211129_DDA</strain>
        <tissue evidence="2">Liver</tissue>
    </source>
</reference>
<dbReference type="Proteomes" id="UP001066276">
    <property type="component" value="Chromosome 6"/>
</dbReference>
<comment type="caution">
    <text evidence="2">The sequence shown here is derived from an EMBL/GenBank/DDBJ whole genome shotgun (WGS) entry which is preliminary data.</text>
</comment>
<sequence length="234" mass="25372">MGGSDPDVLWAGTNHIPLLGDGRQHQHIRAITLDLNGNEEEDRSSEEGGGRDDLSGAADGSSKGKEEKGSGRFDKDSLTGGHSKTSRKVAKTSAARQETTEGQEAIRLTPGHALGRTGAQQVHGPNLAAPGRCQSVVKRDYVRPDQWIPHAQVLIACVHGDRKTYPVATVSINWREQEECLSVGVIPNFGEDMIIGTDYDAFTSLLANANQDHITDSWWKEAPFVSTDIEEHPV</sequence>
<organism evidence="2 3">
    <name type="scientific">Pleurodeles waltl</name>
    <name type="common">Iberian ribbed newt</name>
    <dbReference type="NCBI Taxonomy" id="8319"/>
    <lineage>
        <taxon>Eukaryota</taxon>
        <taxon>Metazoa</taxon>
        <taxon>Chordata</taxon>
        <taxon>Craniata</taxon>
        <taxon>Vertebrata</taxon>
        <taxon>Euteleostomi</taxon>
        <taxon>Amphibia</taxon>
        <taxon>Batrachia</taxon>
        <taxon>Caudata</taxon>
        <taxon>Salamandroidea</taxon>
        <taxon>Salamandridae</taxon>
        <taxon>Pleurodelinae</taxon>
        <taxon>Pleurodeles</taxon>
    </lineage>
</organism>
<evidence type="ECO:0000313" key="3">
    <source>
        <dbReference type="Proteomes" id="UP001066276"/>
    </source>
</evidence>
<keyword evidence="3" id="KW-1185">Reference proteome</keyword>
<dbReference type="AlphaFoldDB" id="A0AAV7QHC6"/>
<feature type="compositionally biased region" description="Basic and acidic residues" evidence="1">
    <location>
        <begin position="45"/>
        <end position="54"/>
    </location>
</feature>
<protein>
    <submittedName>
        <fullName evidence="2">Uncharacterized protein</fullName>
    </submittedName>
</protein>
<feature type="compositionally biased region" description="Basic and acidic residues" evidence="1">
    <location>
        <begin position="62"/>
        <end position="77"/>
    </location>
</feature>
<feature type="region of interest" description="Disordered" evidence="1">
    <location>
        <begin position="32"/>
        <end position="107"/>
    </location>
</feature>
<dbReference type="EMBL" id="JANPWB010000010">
    <property type="protein sequence ID" value="KAJ1138499.1"/>
    <property type="molecule type" value="Genomic_DNA"/>
</dbReference>
<evidence type="ECO:0000256" key="1">
    <source>
        <dbReference type="SAM" id="MobiDB-lite"/>
    </source>
</evidence>
<gene>
    <name evidence="2" type="ORF">NDU88_004882</name>
</gene>